<sequence length="191" mass="21808">MDKTILTERLTLREFSKKDAEALYPFFADAETNRFLPWFPAESLADAQKLVQRFMAENAGGIAVHRAVCLEGEPIGYIHADCGKSRDLGYAIRRDLWGQGFATEAGLAFIGALAQDGFPYITATHDQNNPASGAVMRKLGMDYRYSYRELWQPKNISVVFCMYQKNFDGNDFVYRGYWDKFPHWTDEDACD</sequence>
<evidence type="ECO:0000259" key="1">
    <source>
        <dbReference type="PROSITE" id="PS51186"/>
    </source>
</evidence>
<dbReference type="GO" id="GO:0016747">
    <property type="term" value="F:acyltransferase activity, transferring groups other than amino-acyl groups"/>
    <property type="evidence" value="ECO:0007669"/>
    <property type="project" value="InterPro"/>
</dbReference>
<dbReference type="PROSITE" id="PS51186">
    <property type="entry name" value="GNAT"/>
    <property type="match status" value="1"/>
</dbReference>
<dbReference type="Gene3D" id="3.40.630.30">
    <property type="match status" value="1"/>
</dbReference>
<gene>
    <name evidence="2" type="ORF">H9729_08535</name>
</gene>
<comment type="caution">
    <text evidence="2">The sequence shown here is derived from an EMBL/GenBank/DDBJ whole genome shotgun (WGS) entry which is preliminary data.</text>
</comment>
<protein>
    <submittedName>
        <fullName evidence="2">GNAT family N-acetyltransferase</fullName>
    </submittedName>
</protein>
<evidence type="ECO:0000313" key="3">
    <source>
        <dbReference type="Proteomes" id="UP000886750"/>
    </source>
</evidence>
<evidence type="ECO:0000313" key="2">
    <source>
        <dbReference type="EMBL" id="HIY97724.1"/>
    </source>
</evidence>
<organism evidence="2 3">
    <name type="scientific">Candidatus Borkfalkia excrementigallinarum</name>
    <dbReference type="NCBI Taxonomy" id="2838506"/>
    <lineage>
        <taxon>Bacteria</taxon>
        <taxon>Bacillati</taxon>
        <taxon>Bacillota</taxon>
        <taxon>Clostridia</taxon>
        <taxon>Christensenellales</taxon>
        <taxon>Christensenellaceae</taxon>
        <taxon>Candidatus Borkfalkia</taxon>
    </lineage>
</organism>
<reference evidence="2" key="1">
    <citation type="journal article" date="2021" name="PeerJ">
        <title>Extensive microbial diversity within the chicken gut microbiome revealed by metagenomics and culture.</title>
        <authorList>
            <person name="Gilroy R."/>
            <person name="Ravi A."/>
            <person name="Getino M."/>
            <person name="Pursley I."/>
            <person name="Horton D.L."/>
            <person name="Alikhan N.F."/>
            <person name="Baker D."/>
            <person name="Gharbi K."/>
            <person name="Hall N."/>
            <person name="Watson M."/>
            <person name="Adriaenssens E.M."/>
            <person name="Foster-Nyarko E."/>
            <person name="Jarju S."/>
            <person name="Secka A."/>
            <person name="Antonio M."/>
            <person name="Oren A."/>
            <person name="Chaudhuri R.R."/>
            <person name="La Ragione R."/>
            <person name="Hildebrand F."/>
            <person name="Pallen M.J."/>
        </authorList>
    </citation>
    <scope>NUCLEOTIDE SEQUENCE</scope>
    <source>
        <strain evidence="2">1345</strain>
    </source>
</reference>
<dbReference type="Pfam" id="PF13302">
    <property type="entry name" value="Acetyltransf_3"/>
    <property type="match status" value="1"/>
</dbReference>
<reference evidence="2" key="2">
    <citation type="submission" date="2021-04" db="EMBL/GenBank/DDBJ databases">
        <authorList>
            <person name="Gilroy R."/>
        </authorList>
    </citation>
    <scope>NUCLEOTIDE SEQUENCE</scope>
    <source>
        <strain evidence="2">1345</strain>
    </source>
</reference>
<accession>A0A9D2CS38</accession>
<dbReference type="InterPro" id="IPR016181">
    <property type="entry name" value="Acyl_CoA_acyltransferase"/>
</dbReference>
<dbReference type="PANTHER" id="PTHR43792">
    <property type="entry name" value="GNAT FAMILY, PUTATIVE (AFU_ORTHOLOGUE AFUA_3G00765)-RELATED-RELATED"/>
    <property type="match status" value="1"/>
</dbReference>
<dbReference type="InterPro" id="IPR051531">
    <property type="entry name" value="N-acetyltransferase"/>
</dbReference>
<dbReference type="EMBL" id="DXCQ01000074">
    <property type="protein sequence ID" value="HIY97724.1"/>
    <property type="molecule type" value="Genomic_DNA"/>
</dbReference>
<dbReference type="InterPro" id="IPR000182">
    <property type="entry name" value="GNAT_dom"/>
</dbReference>
<dbReference type="SUPFAM" id="SSF55729">
    <property type="entry name" value="Acyl-CoA N-acyltransferases (Nat)"/>
    <property type="match status" value="1"/>
</dbReference>
<proteinExistence type="predicted"/>
<dbReference type="AlphaFoldDB" id="A0A9D2CS38"/>
<name>A0A9D2CS38_9FIRM</name>
<dbReference type="Proteomes" id="UP000886750">
    <property type="component" value="Unassembled WGS sequence"/>
</dbReference>
<feature type="domain" description="N-acetyltransferase" evidence="1">
    <location>
        <begin position="10"/>
        <end position="168"/>
    </location>
</feature>